<proteinExistence type="predicted"/>
<dbReference type="SUPFAM" id="SSF54001">
    <property type="entry name" value="Cysteine proteinases"/>
    <property type="match status" value="1"/>
</dbReference>
<gene>
    <name evidence="1" type="ORF">ERUC_LOCUS29368</name>
</gene>
<evidence type="ECO:0000313" key="2">
    <source>
        <dbReference type="Proteomes" id="UP001642260"/>
    </source>
</evidence>
<dbReference type="Gene3D" id="3.40.395.10">
    <property type="entry name" value="Adenoviral Proteinase, Chain A"/>
    <property type="match status" value="1"/>
</dbReference>
<sequence length="109" mass="12315">MIPCIVKAVAPPEEKKHLLLEKYTIHDIPLKSRLNKSCADCGAYALKHLECLLLGLDLGLVDDEIIMGCRQKIAVDIWEATQDPILIQLMLQHVPSEFETSEVYDIEDD</sequence>
<comment type="caution">
    <text evidence="1">The sequence shown here is derived from an EMBL/GenBank/DDBJ whole genome shotgun (WGS) entry which is preliminary data.</text>
</comment>
<protein>
    <recommendedName>
        <fullName evidence="3">Ubiquitin-like protease family profile domain-containing protein</fullName>
    </recommendedName>
</protein>
<keyword evidence="2" id="KW-1185">Reference proteome</keyword>
<organism evidence="1 2">
    <name type="scientific">Eruca vesicaria subsp. sativa</name>
    <name type="common">Garden rocket</name>
    <name type="synonym">Eruca sativa</name>
    <dbReference type="NCBI Taxonomy" id="29727"/>
    <lineage>
        <taxon>Eukaryota</taxon>
        <taxon>Viridiplantae</taxon>
        <taxon>Streptophyta</taxon>
        <taxon>Embryophyta</taxon>
        <taxon>Tracheophyta</taxon>
        <taxon>Spermatophyta</taxon>
        <taxon>Magnoliopsida</taxon>
        <taxon>eudicotyledons</taxon>
        <taxon>Gunneridae</taxon>
        <taxon>Pentapetalae</taxon>
        <taxon>rosids</taxon>
        <taxon>malvids</taxon>
        <taxon>Brassicales</taxon>
        <taxon>Brassicaceae</taxon>
        <taxon>Brassiceae</taxon>
        <taxon>Eruca</taxon>
    </lineage>
</organism>
<accession>A0ABC8L214</accession>
<evidence type="ECO:0008006" key="3">
    <source>
        <dbReference type="Google" id="ProtNLM"/>
    </source>
</evidence>
<dbReference type="EMBL" id="CAKOAT010366265">
    <property type="protein sequence ID" value="CAH8363612.1"/>
    <property type="molecule type" value="Genomic_DNA"/>
</dbReference>
<evidence type="ECO:0000313" key="1">
    <source>
        <dbReference type="EMBL" id="CAH8363612.1"/>
    </source>
</evidence>
<reference evidence="1 2" key="1">
    <citation type="submission" date="2022-03" db="EMBL/GenBank/DDBJ databases">
        <authorList>
            <person name="Macdonald S."/>
            <person name="Ahmed S."/>
            <person name="Newling K."/>
        </authorList>
    </citation>
    <scope>NUCLEOTIDE SEQUENCE [LARGE SCALE GENOMIC DNA]</scope>
</reference>
<dbReference type="AlphaFoldDB" id="A0ABC8L214"/>
<dbReference type="Proteomes" id="UP001642260">
    <property type="component" value="Unassembled WGS sequence"/>
</dbReference>
<name>A0ABC8L214_ERUVS</name>
<dbReference type="InterPro" id="IPR038765">
    <property type="entry name" value="Papain-like_cys_pep_sf"/>
</dbReference>